<gene>
    <name evidence="4" type="ORF">HMPREF9225_0129</name>
</gene>
<accession>E0NIZ0</accession>
<dbReference type="EMBL" id="AEEH01000013">
    <property type="protein sequence ID" value="EFM26242.1"/>
    <property type="molecule type" value="Genomic_DNA"/>
</dbReference>
<dbReference type="Pfam" id="PF05569">
    <property type="entry name" value="Peptidase_M56"/>
    <property type="match status" value="1"/>
</dbReference>
<protein>
    <submittedName>
        <fullName evidence="4">Peptidase, M56 family</fullName>
    </submittedName>
</protein>
<feature type="transmembrane region" description="Helical" evidence="2">
    <location>
        <begin position="130"/>
        <end position="151"/>
    </location>
</feature>
<dbReference type="RefSeq" id="WP_008900965.1">
    <property type="nucleotide sequence ID" value="NZ_GL397071.1"/>
</dbReference>
<dbReference type="CDD" id="cd07341">
    <property type="entry name" value="M56_BlaR1_MecR1_like"/>
    <property type="match status" value="1"/>
</dbReference>
<dbReference type="AlphaFoldDB" id="E0NIZ0"/>
<evidence type="ECO:0000256" key="2">
    <source>
        <dbReference type="SAM" id="Phobius"/>
    </source>
</evidence>
<dbReference type="InterPro" id="IPR008756">
    <property type="entry name" value="Peptidase_M56"/>
</dbReference>
<feature type="compositionally biased region" description="Basic and acidic residues" evidence="1">
    <location>
        <begin position="327"/>
        <end position="338"/>
    </location>
</feature>
<proteinExistence type="predicted"/>
<feature type="transmembrane region" description="Helical" evidence="2">
    <location>
        <begin position="217"/>
        <end position="239"/>
    </location>
</feature>
<evidence type="ECO:0000259" key="3">
    <source>
        <dbReference type="Pfam" id="PF05569"/>
    </source>
</evidence>
<dbReference type="HOGENOM" id="CLU_334893_0_0_9"/>
<reference evidence="4 5" key="1">
    <citation type="submission" date="2010-07" db="EMBL/GenBank/DDBJ databases">
        <authorList>
            <person name="Muzny D."/>
            <person name="Qin X."/>
            <person name="Deng J."/>
            <person name="Jiang H."/>
            <person name="Liu Y."/>
            <person name="Qu J."/>
            <person name="Song X.-Z."/>
            <person name="Zhang L."/>
            <person name="Thornton R."/>
            <person name="Coyle M."/>
            <person name="Francisco L."/>
            <person name="Jackson L."/>
            <person name="Javaid M."/>
            <person name="Korchina V."/>
            <person name="Kovar C."/>
            <person name="Mata R."/>
            <person name="Mathew T."/>
            <person name="Ngo R."/>
            <person name="Nguyen L."/>
            <person name="Nguyen N."/>
            <person name="Okwuonu G."/>
            <person name="Ongeri F."/>
            <person name="Pham C."/>
            <person name="Simmons D."/>
            <person name="Wilczek-Boney K."/>
            <person name="Hale W."/>
            <person name="Jakkamsetti A."/>
            <person name="Pham P."/>
            <person name="Ruth R."/>
            <person name="San Lucas F."/>
            <person name="Warren J."/>
            <person name="Zhang J."/>
            <person name="Zhao Z."/>
            <person name="Zhou C."/>
            <person name="Zhu D."/>
            <person name="Lee S."/>
            <person name="Bess C."/>
            <person name="Blankenburg K."/>
            <person name="Forbes L."/>
            <person name="Fu Q."/>
            <person name="Gubbala S."/>
            <person name="Hirani K."/>
            <person name="Jayaseelan J.C."/>
            <person name="Lara F."/>
            <person name="Munidasa M."/>
            <person name="Palculict T."/>
            <person name="Patil S."/>
            <person name="Pu L.-L."/>
            <person name="Saada N."/>
            <person name="Tang L."/>
            <person name="Weissenberger G."/>
            <person name="Zhu Y."/>
            <person name="Hemphill L."/>
            <person name="Shang Y."/>
            <person name="Youmans B."/>
            <person name="Ayvaz T."/>
            <person name="Ross M."/>
            <person name="Santibanez J."/>
            <person name="Aqrawi P."/>
            <person name="Gross S."/>
            <person name="Joshi V."/>
            <person name="Fowler G."/>
            <person name="Nazareth L."/>
            <person name="Reid J."/>
            <person name="Worley K."/>
            <person name="Petrosino J."/>
            <person name="Highlander S."/>
            <person name="Gibbs R."/>
        </authorList>
    </citation>
    <scope>NUCLEOTIDE SEQUENCE [LARGE SCALE GENOMIC DNA]</scope>
    <source>
        <strain evidence="4 5">ATCC BAA-1640</strain>
    </source>
</reference>
<feature type="domain" description="Peptidase M56" evidence="3">
    <location>
        <begin position="7"/>
        <end position="296"/>
    </location>
</feature>
<feature type="region of interest" description="Disordered" evidence="1">
    <location>
        <begin position="327"/>
        <end position="353"/>
    </location>
</feature>
<organism evidence="4 5">
    <name type="scientific">Peptoniphilus duerdenii ATCC BAA-1640</name>
    <dbReference type="NCBI Taxonomy" id="862517"/>
    <lineage>
        <taxon>Bacteria</taxon>
        <taxon>Bacillati</taxon>
        <taxon>Bacillota</taxon>
        <taxon>Tissierellia</taxon>
        <taxon>Tissierellales</taxon>
        <taxon>Peptoniphilaceae</taxon>
        <taxon>Peptoniphilus</taxon>
    </lineage>
</organism>
<dbReference type="PANTHER" id="PTHR34978:SF3">
    <property type="entry name" value="SLR0241 PROTEIN"/>
    <property type="match status" value="1"/>
</dbReference>
<keyword evidence="2" id="KW-0472">Membrane</keyword>
<comment type="caution">
    <text evidence="4">The sequence shown here is derived from an EMBL/GenBank/DDBJ whole genome shotgun (WGS) entry which is preliminary data.</text>
</comment>
<keyword evidence="5" id="KW-1185">Reference proteome</keyword>
<dbReference type="InterPro" id="IPR052173">
    <property type="entry name" value="Beta-lactam_resp_regulator"/>
</dbReference>
<dbReference type="PANTHER" id="PTHR34978">
    <property type="entry name" value="POSSIBLE SENSOR-TRANSDUCER PROTEIN BLAR"/>
    <property type="match status" value="1"/>
</dbReference>
<evidence type="ECO:0000313" key="4">
    <source>
        <dbReference type="EMBL" id="EFM26242.1"/>
    </source>
</evidence>
<dbReference type="OrthoDB" id="9804799at2"/>
<dbReference type="eggNOG" id="COG4219">
    <property type="taxonomic scope" value="Bacteria"/>
</dbReference>
<evidence type="ECO:0000313" key="5">
    <source>
        <dbReference type="Proteomes" id="UP000003280"/>
    </source>
</evidence>
<feature type="transmembrane region" description="Helical" evidence="2">
    <location>
        <begin position="36"/>
        <end position="54"/>
    </location>
</feature>
<feature type="transmembrane region" description="Helical" evidence="2">
    <location>
        <begin position="12"/>
        <end position="29"/>
    </location>
</feature>
<dbReference type="STRING" id="862517.HMPREF9225_0129"/>
<keyword evidence="2" id="KW-1133">Transmembrane helix</keyword>
<feature type="transmembrane region" description="Helical" evidence="2">
    <location>
        <begin position="305"/>
        <end position="323"/>
    </location>
</feature>
<sequence>MAVFINTLLRLSLKGSLVIGIIILVRFLLKKAPKVFSYSLWTVAFVSLIFPFSIKSSISFANLIPREITINSQANNKSNFTIYEEHQGENNFIEKIEENQNEKQSINPNENTKELKRNFTESNTLSKEKIYFYTWLSGVIILIICSIVSTIKLKKRLKGSRQVGENVYENKSLQTAFVFGLIRPNIYLPSGLAPEEEKYIRKHEEVHIERLDHLWKFLAFIVTIIHFFNPLAWLAYYLMGLDMELSCDEKVVKDLGNSIKKDYSKSLLSFSTGRKILTASPLAFGENNTKTRIKNILAYKKPKKFVLALCFILLAVVAVGCLTDKNDKESKKNSKDQAETQEENLDSTRTYPNPEEFLKGQIENQIKSLFSSLGYEISDYRIDDLEKVSKDLNIDGKKIEVYKYAYSLKTKQAEELAKTLDGKVLDQSWVSGFNRTPYLIFEKVSDGYRHKGYIEEDKFSADLPSYYQEFMVRAALVSQDENASVEDFAKSYIGETILSLYSAGASVSDYKIDKLEKFLSYDDIYGKAYEVYKLNYSLQFNDEKSYDNYDGFIGKGKGDRWIGECYGDNYMIFQHRSSGKVYITTASGVEGFLDDNSKEANENILREILERNNIITRETYTSEHYVASYKDFLGRAGKALLSQPVEKGKDGIWIVERWIDENGNVYYEDTPNSSDLKALQDKVKSGEQTWRKDPKEVTQDFISSMDTFKIFPNKVEVEKLKYLEDFYRTPISEYTGYIEEINLDQKDIGDNIHVILAEWITLEDKERIKELGLNVNIDMPGGFYVKKTKTLETFFLDKDTKYFNLDTLLSSQSNASLTKEEFIEYFKSHKDSLFSISTKNGKAIEISEVYLP</sequence>
<keyword evidence="2" id="KW-0812">Transmembrane</keyword>
<name>E0NIZ0_9FIRM</name>
<evidence type="ECO:0000256" key="1">
    <source>
        <dbReference type="SAM" id="MobiDB-lite"/>
    </source>
</evidence>
<dbReference type="Proteomes" id="UP000003280">
    <property type="component" value="Unassembled WGS sequence"/>
</dbReference>